<dbReference type="RefSeq" id="WP_061175544.1">
    <property type="nucleotide sequence ID" value="NZ_FCOE02000009.1"/>
</dbReference>
<protein>
    <submittedName>
        <fullName evidence="1">Phage minor tail protein</fullName>
    </submittedName>
</protein>
<organism evidence="1 2">
    <name type="scientific">Caballeronia pedi</name>
    <dbReference type="NCBI Taxonomy" id="1777141"/>
    <lineage>
        <taxon>Bacteria</taxon>
        <taxon>Pseudomonadati</taxon>
        <taxon>Pseudomonadota</taxon>
        <taxon>Betaproteobacteria</taxon>
        <taxon>Burkholderiales</taxon>
        <taxon>Burkholderiaceae</taxon>
        <taxon>Caballeronia</taxon>
    </lineage>
</organism>
<name>A0A158B7K3_9BURK</name>
<reference evidence="1" key="1">
    <citation type="submission" date="2016-01" db="EMBL/GenBank/DDBJ databases">
        <authorList>
            <person name="Peeters C."/>
        </authorList>
    </citation>
    <scope>NUCLEOTIDE SEQUENCE [LARGE SCALE GENOMIC DNA]</scope>
    <source>
        <strain evidence="1">LMG 29323</strain>
    </source>
</reference>
<proteinExistence type="predicted"/>
<dbReference type="OrthoDB" id="8607203at2"/>
<evidence type="ECO:0000313" key="2">
    <source>
        <dbReference type="Proteomes" id="UP000054911"/>
    </source>
</evidence>
<accession>A0A158B7K3</accession>
<gene>
    <name evidence="1" type="ORF">AWB80_03064</name>
</gene>
<sequence length="113" mass="12116">MADTFIWKPTVASSSGSTTAKVREAQFGDGYGQRVADGLNNVSSSFSFQFVNDAATISAILAFLRSHGGATSFSFTPLLWSAPALFVCKTWSEPTRDGNVYTITATFDQTFAP</sequence>
<dbReference type="AlphaFoldDB" id="A0A158B7K3"/>
<dbReference type="STRING" id="1777141.AWB80_03064"/>
<dbReference type="InterPro" id="IPR010265">
    <property type="entry name" value="Phage_lambda_TipM"/>
</dbReference>
<comment type="caution">
    <text evidence="1">The sequence shown here is derived from an EMBL/GenBank/DDBJ whole genome shotgun (WGS) entry which is preliminary data.</text>
</comment>
<dbReference type="Proteomes" id="UP000054911">
    <property type="component" value="Unassembled WGS sequence"/>
</dbReference>
<dbReference type="Pfam" id="PF05939">
    <property type="entry name" value="Phage_min_tail"/>
    <property type="match status" value="1"/>
</dbReference>
<evidence type="ECO:0000313" key="1">
    <source>
        <dbReference type="EMBL" id="SAK65347.1"/>
    </source>
</evidence>
<dbReference type="EMBL" id="FCOE02000009">
    <property type="protein sequence ID" value="SAK65347.1"/>
    <property type="molecule type" value="Genomic_DNA"/>
</dbReference>
<keyword evidence="2" id="KW-1185">Reference proteome</keyword>